<organism evidence="1 2">
    <name type="scientific">Parenemella sanctibonifatiensis</name>
    <dbReference type="NCBI Taxonomy" id="2016505"/>
    <lineage>
        <taxon>Bacteria</taxon>
        <taxon>Bacillati</taxon>
        <taxon>Actinomycetota</taxon>
        <taxon>Actinomycetes</taxon>
        <taxon>Propionibacteriales</taxon>
        <taxon>Propionibacteriaceae</taxon>
        <taxon>Parenemella</taxon>
    </lineage>
</organism>
<dbReference type="InterPro" id="IPR032466">
    <property type="entry name" value="Metal_Hydrolase"/>
</dbReference>
<evidence type="ECO:0000313" key="2">
    <source>
        <dbReference type="Proteomes" id="UP000216300"/>
    </source>
</evidence>
<dbReference type="SUPFAM" id="SSF51556">
    <property type="entry name" value="Metallo-dependent hydrolases"/>
    <property type="match status" value="1"/>
</dbReference>
<comment type="caution">
    <text evidence="1">The sequence shown here is derived from an EMBL/GenBank/DDBJ whole genome shotgun (WGS) entry which is preliminary data.</text>
</comment>
<proteinExistence type="predicted"/>
<dbReference type="AlphaFoldDB" id="A0A255EI27"/>
<sequence>MSDAPLERFAELGGIDVTAFVGTSPWRLAATIDVAGLGRQADRLGLAGVCVSHLASVFGFDTRTGNEALAEAIAGDARLWFTPVLNPSEPGWEAELEWALEEGATGIRLTPGCHGYDADHPALAELATAAQEAELALHLLTTMDDPRERHPRYAFTDWSAAEVANFLRLAGAAPVVISGLRTYDWPEVHSCLDHGHDLSGILVDTWRMNGPVAALRMMTEQWGDLLAYGTCQPGQDAVASAYQLATARISAAERLAAAAGNAGRVLGRVAAPRSSG</sequence>
<dbReference type="Gene3D" id="3.20.20.140">
    <property type="entry name" value="Metal-dependent hydrolases"/>
    <property type="match status" value="1"/>
</dbReference>
<evidence type="ECO:0000313" key="1">
    <source>
        <dbReference type="EMBL" id="OYN91167.1"/>
    </source>
</evidence>
<keyword evidence="2" id="KW-1185">Reference proteome</keyword>
<name>A0A255EI27_9ACTN</name>
<dbReference type="EMBL" id="NMVJ01000006">
    <property type="protein sequence ID" value="OYN91167.1"/>
    <property type="molecule type" value="Genomic_DNA"/>
</dbReference>
<dbReference type="Proteomes" id="UP000216300">
    <property type="component" value="Unassembled WGS sequence"/>
</dbReference>
<reference evidence="1 2" key="1">
    <citation type="submission" date="2017-07" db="EMBL/GenBank/DDBJ databases">
        <title>Draft whole genome sequences of clinical Proprionibacteriaceae strains.</title>
        <authorList>
            <person name="Bernier A.-M."/>
            <person name="Bernard K."/>
            <person name="Domingo M.-C."/>
        </authorList>
    </citation>
    <scope>NUCLEOTIDE SEQUENCE [LARGE SCALE GENOMIC DNA]</scope>
    <source>
        <strain evidence="1 2">NML 150081</strain>
    </source>
</reference>
<protein>
    <recommendedName>
        <fullName evidence="3">Amidohydrolase-related domain-containing protein</fullName>
    </recommendedName>
</protein>
<accession>A0A255EI27</accession>
<evidence type="ECO:0008006" key="3">
    <source>
        <dbReference type="Google" id="ProtNLM"/>
    </source>
</evidence>
<gene>
    <name evidence="1" type="ORF">CGZ91_06840</name>
</gene>